<dbReference type="Pfam" id="PF01740">
    <property type="entry name" value="STAS"/>
    <property type="match status" value="1"/>
</dbReference>
<dbReference type="InterPro" id="IPR002645">
    <property type="entry name" value="STAS_dom"/>
</dbReference>
<evidence type="ECO:0000313" key="5">
    <source>
        <dbReference type="Proteomes" id="UP001501666"/>
    </source>
</evidence>
<dbReference type="PROSITE" id="PS50801">
    <property type="entry name" value="STAS"/>
    <property type="match status" value="1"/>
</dbReference>
<evidence type="ECO:0000256" key="1">
    <source>
        <dbReference type="ARBA" id="ARBA00009013"/>
    </source>
</evidence>
<proteinExistence type="inferred from homology"/>
<name>A0ABN3SBF2_9ACTN</name>
<dbReference type="EMBL" id="BAAATE010000014">
    <property type="protein sequence ID" value="GAA2672646.1"/>
    <property type="molecule type" value="Genomic_DNA"/>
</dbReference>
<comment type="similarity">
    <text evidence="1 2">Belongs to the anti-sigma-factor antagonist family.</text>
</comment>
<dbReference type="PANTHER" id="PTHR33495">
    <property type="entry name" value="ANTI-SIGMA FACTOR ANTAGONIST TM_1081-RELATED-RELATED"/>
    <property type="match status" value="1"/>
</dbReference>
<dbReference type="CDD" id="cd07043">
    <property type="entry name" value="STAS_anti-anti-sigma_factors"/>
    <property type="match status" value="1"/>
</dbReference>
<organism evidence="4 5">
    <name type="scientific">Nonomuraea recticatena</name>
    <dbReference type="NCBI Taxonomy" id="46178"/>
    <lineage>
        <taxon>Bacteria</taxon>
        <taxon>Bacillati</taxon>
        <taxon>Actinomycetota</taxon>
        <taxon>Actinomycetes</taxon>
        <taxon>Streptosporangiales</taxon>
        <taxon>Streptosporangiaceae</taxon>
        <taxon>Nonomuraea</taxon>
    </lineage>
</organism>
<keyword evidence="5" id="KW-1185">Reference proteome</keyword>
<sequence length="107" mass="11385">MTATAVAPPGRAGPSAPTTVRLSGEIDIFTSKALRLRLLSALRYSTNVLVLDLSEVTFCDATGLAVLVGIHHRARAQGVTLMLTGARPYMTRLLHVTGLERSLPTMA</sequence>
<dbReference type="RefSeq" id="WP_346150013.1">
    <property type="nucleotide sequence ID" value="NZ_BAAATE010000014.1"/>
</dbReference>
<evidence type="ECO:0000313" key="4">
    <source>
        <dbReference type="EMBL" id="GAA2672646.1"/>
    </source>
</evidence>
<dbReference type="InterPro" id="IPR036513">
    <property type="entry name" value="STAS_dom_sf"/>
</dbReference>
<dbReference type="PANTHER" id="PTHR33495:SF2">
    <property type="entry name" value="ANTI-SIGMA FACTOR ANTAGONIST TM_1081-RELATED"/>
    <property type="match status" value="1"/>
</dbReference>
<evidence type="ECO:0000256" key="2">
    <source>
        <dbReference type="RuleBase" id="RU003749"/>
    </source>
</evidence>
<comment type="caution">
    <text evidence="4">The sequence shown here is derived from an EMBL/GenBank/DDBJ whole genome shotgun (WGS) entry which is preliminary data.</text>
</comment>
<dbReference type="NCBIfam" id="TIGR00377">
    <property type="entry name" value="ant_ant_sig"/>
    <property type="match status" value="1"/>
</dbReference>
<protein>
    <recommendedName>
        <fullName evidence="2">Anti-sigma factor antagonist</fullName>
    </recommendedName>
</protein>
<evidence type="ECO:0000259" key="3">
    <source>
        <dbReference type="PROSITE" id="PS50801"/>
    </source>
</evidence>
<feature type="domain" description="STAS" evidence="3">
    <location>
        <begin position="20"/>
        <end position="107"/>
    </location>
</feature>
<dbReference type="InterPro" id="IPR003658">
    <property type="entry name" value="Anti-sigma_ant"/>
</dbReference>
<accession>A0ABN3SBF2</accession>
<dbReference type="Proteomes" id="UP001501666">
    <property type="component" value="Unassembled WGS sequence"/>
</dbReference>
<reference evidence="4 5" key="1">
    <citation type="journal article" date="2019" name="Int. J. Syst. Evol. Microbiol.">
        <title>The Global Catalogue of Microorganisms (GCM) 10K type strain sequencing project: providing services to taxonomists for standard genome sequencing and annotation.</title>
        <authorList>
            <consortium name="The Broad Institute Genomics Platform"/>
            <consortium name="The Broad Institute Genome Sequencing Center for Infectious Disease"/>
            <person name="Wu L."/>
            <person name="Ma J."/>
        </authorList>
    </citation>
    <scope>NUCLEOTIDE SEQUENCE [LARGE SCALE GENOMIC DNA]</scope>
    <source>
        <strain evidence="4 5">JCM 6835</strain>
    </source>
</reference>
<gene>
    <name evidence="4" type="ORF">GCM10010412_052770</name>
</gene>
<dbReference type="SUPFAM" id="SSF52091">
    <property type="entry name" value="SpoIIaa-like"/>
    <property type="match status" value="1"/>
</dbReference>
<dbReference type="Gene3D" id="3.30.750.24">
    <property type="entry name" value="STAS domain"/>
    <property type="match status" value="1"/>
</dbReference>